<reference evidence="1" key="1">
    <citation type="submission" date="2013-05" db="EMBL/GenBank/DDBJ databases">
        <title>Genome assembly of Cystobacter fuscus DSM 2262.</title>
        <authorList>
            <person name="Sharma G."/>
            <person name="Khatri I."/>
            <person name="Kaur C."/>
            <person name="Mayilraj S."/>
            <person name="Subramanian S."/>
        </authorList>
    </citation>
    <scope>NUCLEOTIDE SEQUENCE [LARGE SCALE GENOMIC DNA]</scope>
    <source>
        <strain evidence="1">DSM 2262</strain>
    </source>
</reference>
<keyword evidence="2" id="KW-1185">Reference proteome</keyword>
<protein>
    <submittedName>
        <fullName evidence="1">Uncharacterized protein</fullName>
    </submittedName>
</protein>
<organism evidence="1 2">
    <name type="scientific">Cystobacter fuscus (strain ATCC 25194 / DSM 2262 / NBRC 100088 / M29)</name>
    <dbReference type="NCBI Taxonomy" id="1242864"/>
    <lineage>
        <taxon>Bacteria</taxon>
        <taxon>Pseudomonadati</taxon>
        <taxon>Myxococcota</taxon>
        <taxon>Myxococcia</taxon>
        <taxon>Myxococcales</taxon>
        <taxon>Cystobacterineae</taxon>
        <taxon>Archangiaceae</taxon>
        <taxon>Cystobacter</taxon>
    </lineage>
</organism>
<proteinExistence type="predicted"/>
<name>S9PPS7_CYSF2</name>
<evidence type="ECO:0000313" key="1">
    <source>
        <dbReference type="EMBL" id="EPX64477.1"/>
    </source>
</evidence>
<comment type="caution">
    <text evidence="1">The sequence shown here is derived from an EMBL/GenBank/DDBJ whole genome shotgun (WGS) entry which is preliminary data.</text>
</comment>
<dbReference type="Proteomes" id="UP000011682">
    <property type="component" value="Unassembled WGS sequence"/>
</dbReference>
<dbReference type="AlphaFoldDB" id="S9PPS7"/>
<gene>
    <name evidence="1" type="ORF">D187_004566</name>
</gene>
<evidence type="ECO:0000313" key="2">
    <source>
        <dbReference type="Proteomes" id="UP000011682"/>
    </source>
</evidence>
<dbReference type="NCBIfam" id="NF040657">
    <property type="entry name" value="immun_SitI3"/>
    <property type="match status" value="1"/>
</dbReference>
<dbReference type="EMBL" id="ANAH02000003">
    <property type="protein sequence ID" value="EPX64477.1"/>
    <property type="molecule type" value="Genomic_DNA"/>
</dbReference>
<sequence length="62" mass="7359">MLLNESQDALLLFNGERIEFQRLDGQLVFNSESGYWRDKDWLKSRLEIPFECRPLPSPLLSF</sequence>
<accession>S9PPS7</accession>
<dbReference type="InterPro" id="IPR049799">
    <property type="entry name" value="SitI3-like"/>
</dbReference>